<reference evidence="6" key="1">
    <citation type="journal article" date="2008" name="BMC Genomics">
        <title>Analysis of 4,664 high-quality sequence-finished poplar full-length cDNA clones and their utility for the discovery of genes responding to insect feeding.</title>
        <authorList>
            <person name="Ralph S.G."/>
            <person name="Chun H.J."/>
            <person name="Cooper D."/>
            <person name="Kirkpatrick R."/>
            <person name="Kolosova N."/>
            <person name="Gunter L."/>
            <person name="Tuskan G.A."/>
            <person name="Douglas C.J."/>
            <person name="Holt R.A."/>
            <person name="Jones S.J."/>
            <person name="Marra M.A."/>
            <person name="Bohlmann J."/>
        </authorList>
    </citation>
    <scope>NUCLEOTIDE SEQUENCE</scope>
    <source>
        <tissue evidence="6">Sapling trees one metre in height and grown under greenhouse conditions were exposed to continuous feeding by Malacosoma disstria Hubner</tissue>
    </source>
</reference>
<dbReference type="GO" id="GO:0005525">
    <property type="term" value="F:GTP binding"/>
    <property type="evidence" value="ECO:0007669"/>
    <property type="project" value="UniProtKB-KW"/>
</dbReference>
<dbReference type="PROSITE" id="PS51419">
    <property type="entry name" value="RAB"/>
    <property type="match status" value="1"/>
</dbReference>
<sequence>MAAPPARARADYDYLIKLLLIGDSGVGKSCLLLRFSDGSFTTSFITTIGIDFKIKPLSLMVNGLNYKYGIQQARNVSELSQQPITEEPWGFCSFMMLLMNHLSTILGTGFATLNSMLLTMSTRYWWETKQTWMRAKGPCLPPRVKLLQTSMGSSSLKLVLRQI</sequence>
<dbReference type="GO" id="GO:0000139">
    <property type="term" value="C:Golgi membrane"/>
    <property type="evidence" value="ECO:0007669"/>
    <property type="project" value="UniProtKB-SubCell"/>
</dbReference>
<proteinExistence type="evidence at transcript level"/>
<accession>A9PJJ0</accession>
<dbReference type="FunFam" id="3.40.50.300:FF:001447">
    <property type="entry name" value="Ras-related protein Rab-1B"/>
    <property type="match status" value="1"/>
</dbReference>
<dbReference type="InterPro" id="IPR001806">
    <property type="entry name" value="Small_GTPase"/>
</dbReference>
<evidence type="ECO:0000256" key="3">
    <source>
        <dbReference type="ARBA" id="ARBA00022741"/>
    </source>
</evidence>
<evidence type="ECO:0000256" key="1">
    <source>
        <dbReference type="ARBA" id="ARBA00004394"/>
    </source>
</evidence>
<dbReference type="InterPro" id="IPR027417">
    <property type="entry name" value="P-loop_NTPase"/>
</dbReference>
<evidence type="ECO:0000256" key="2">
    <source>
        <dbReference type="ARBA" id="ARBA00006270"/>
    </source>
</evidence>
<evidence type="ECO:0000256" key="4">
    <source>
        <dbReference type="ARBA" id="ARBA00023134"/>
    </source>
</evidence>
<feature type="transmembrane region" description="Helical" evidence="5">
    <location>
        <begin position="105"/>
        <end position="126"/>
    </location>
</feature>
<dbReference type="PRINTS" id="PR00449">
    <property type="entry name" value="RASTRNSFRMNG"/>
</dbReference>
<name>A9PJJ0_9ROSI</name>
<dbReference type="GO" id="GO:0003924">
    <property type="term" value="F:GTPase activity"/>
    <property type="evidence" value="ECO:0007669"/>
    <property type="project" value="InterPro"/>
</dbReference>
<keyword evidence="5" id="KW-1133">Transmembrane helix</keyword>
<evidence type="ECO:0000256" key="5">
    <source>
        <dbReference type="SAM" id="Phobius"/>
    </source>
</evidence>
<keyword evidence="5" id="KW-0812">Transmembrane</keyword>
<comment type="subcellular location">
    <subcellularLocation>
        <location evidence="1">Golgi apparatus membrane</location>
    </subcellularLocation>
</comment>
<protein>
    <submittedName>
        <fullName evidence="6">Uncharacterized protein</fullName>
    </submittedName>
</protein>
<dbReference type="EMBL" id="EF148580">
    <property type="protein sequence ID" value="ABK96543.1"/>
    <property type="molecule type" value="mRNA"/>
</dbReference>
<evidence type="ECO:0000313" key="6">
    <source>
        <dbReference type="EMBL" id="ABK96543.1"/>
    </source>
</evidence>
<organism evidence="6">
    <name type="scientific">Populus trichocarpa x Populus deltoides</name>
    <dbReference type="NCBI Taxonomy" id="3695"/>
    <lineage>
        <taxon>Eukaryota</taxon>
        <taxon>Viridiplantae</taxon>
        <taxon>Streptophyta</taxon>
        <taxon>Embryophyta</taxon>
        <taxon>Tracheophyta</taxon>
        <taxon>Spermatophyta</taxon>
        <taxon>Magnoliopsida</taxon>
        <taxon>eudicotyledons</taxon>
        <taxon>Gunneridae</taxon>
        <taxon>Pentapetalae</taxon>
        <taxon>rosids</taxon>
        <taxon>fabids</taxon>
        <taxon>Malpighiales</taxon>
        <taxon>Salicaceae</taxon>
        <taxon>Saliceae</taxon>
        <taxon>Populus</taxon>
    </lineage>
</organism>
<dbReference type="AlphaFoldDB" id="A9PJJ0"/>
<comment type="similarity">
    <text evidence="2">Belongs to the small GTPase superfamily. Rab family.</text>
</comment>
<dbReference type="Gene3D" id="3.40.50.300">
    <property type="entry name" value="P-loop containing nucleotide triphosphate hydrolases"/>
    <property type="match status" value="1"/>
</dbReference>
<keyword evidence="5" id="KW-0472">Membrane</keyword>
<dbReference type="SUPFAM" id="SSF52540">
    <property type="entry name" value="P-loop containing nucleoside triphosphate hydrolases"/>
    <property type="match status" value="1"/>
</dbReference>
<keyword evidence="4" id="KW-0342">GTP-binding</keyword>
<dbReference type="PANTHER" id="PTHR47980">
    <property type="entry name" value="LD44762P"/>
    <property type="match status" value="1"/>
</dbReference>
<dbReference type="SMART" id="SM00175">
    <property type="entry name" value="RAB"/>
    <property type="match status" value="1"/>
</dbReference>
<dbReference type="InterPro" id="IPR050305">
    <property type="entry name" value="Small_GTPase_Rab"/>
</dbReference>
<keyword evidence="3" id="KW-0547">Nucleotide-binding</keyword>
<dbReference type="Pfam" id="PF00071">
    <property type="entry name" value="Ras"/>
    <property type="match status" value="1"/>
</dbReference>